<evidence type="ECO:0000256" key="7">
    <source>
        <dbReference type="SAM" id="Phobius"/>
    </source>
</evidence>
<proteinExistence type="inferred from homology"/>
<evidence type="ECO:0000256" key="5">
    <source>
        <dbReference type="ARBA" id="ARBA00023136"/>
    </source>
</evidence>
<keyword evidence="5 7" id="KW-0472">Membrane</keyword>
<comment type="subcellular location">
    <subcellularLocation>
        <location evidence="1">Membrane</location>
        <topology evidence="1">Multi-pass membrane protein</topology>
    </subcellularLocation>
</comment>
<evidence type="ECO:0000256" key="1">
    <source>
        <dbReference type="ARBA" id="ARBA00004141"/>
    </source>
</evidence>
<feature type="transmembrane region" description="Helical" evidence="7">
    <location>
        <begin position="99"/>
        <end position="119"/>
    </location>
</feature>
<keyword evidence="9" id="KW-1185">Reference proteome</keyword>
<feature type="transmembrane region" description="Helical" evidence="7">
    <location>
        <begin position="46"/>
        <end position="62"/>
    </location>
</feature>
<dbReference type="Pfam" id="PF04148">
    <property type="entry name" value="Erv26"/>
    <property type="match status" value="1"/>
</dbReference>
<evidence type="ECO:0000256" key="2">
    <source>
        <dbReference type="ARBA" id="ARBA00008096"/>
    </source>
</evidence>
<feature type="transmembrane region" description="Helical" evidence="7">
    <location>
        <begin position="6"/>
        <end position="34"/>
    </location>
</feature>
<feature type="region of interest" description="Disordered" evidence="6">
    <location>
        <begin position="175"/>
        <end position="198"/>
    </location>
</feature>
<gene>
    <name evidence="8" type="ORF">CSSPTR1EN2_LOCUS19114</name>
</gene>
<dbReference type="EMBL" id="OZ019898">
    <property type="protein sequence ID" value="CAK9228474.1"/>
    <property type="molecule type" value="Genomic_DNA"/>
</dbReference>
<evidence type="ECO:0000256" key="6">
    <source>
        <dbReference type="SAM" id="MobiDB-lite"/>
    </source>
</evidence>
<dbReference type="PANTHER" id="PTHR13144:SF0">
    <property type="entry name" value="PROTEIN TEX261"/>
    <property type="match status" value="1"/>
</dbReference>
<evidence type="ECO:0000313" key="8">
    <source>
        <dbReference type="EMBL" id="CAK9228474.1"/>
    </source>
</evidence>
<evidence type="ECO:0000313" key="9">
    <source>
        <dbReference type="Proteomes" id="UP001497512"/>
    </source>
</evidence>
<evidence type="ECO:0000256" key="4">
    <source>
        <dbReference type="ARBA" id="ARBA00022989"/>
    </source>
</evidence>
<evidence type="ECO:0008006" key="10">
    <source>
        <dbReference type="Google" id="ProtNLM"/>
    </source>
</evidence>
<reference evidence="8" key="1">
    <citation type="submission" date="2024-02" db="EMBL/GenBank/DDBJ databases">
        <authorList>
            <consortium name="ELIXIR-Norway"/>
            <consortium name="Elixir Norway"/>
        </authorList>
    </citation>
    <scope>NUCLEOTIDE SEQUENCE</scope>
</reference>
<dbReference type="PANTHER" id="PTHR13144">
    <property type="entry name" value="TEX261 PROTEIN"/>
    <property type="match status" value="1"/>
</dbReference>
<accession>A0ABP0URU7</accession>
<evidence type="ECO:0000256" key="3">
    <source>
        <dbReference type="ARBA" id="ARBA00022692"/>
    </source>
</evidence>
<protein>
    <recommendedName>
        <fullName evidence="10">Protein TEX261</fullName>
    </recommendedName>
</protein>
<comment type="similarity">
    <text evidence="2">Belongs to the SVP26 family.</text>
</comment>
<keyword evidence="4 7" id="KW-1133">Transmembrane helix</keyword>
<dbReference type="InterPro" id="IPR007277">
    <property type="entry name" value="Svp26/Tex261"/>
</dbReference>
<organism evidence="8 9">
    <name type="scientific">Sphagnum troendelagicum</name>
    <dbReference type="NCBI Taxonomy" id="128251"/>
    <lineage>
        <taxon>Eukaryota</taxon>
        <taxon>Viridiplantae</taxon>
        <taxon>Streptophyta</taxon>
        <taxon>Embryophyta</taxon>
        <taxon>Bryophyta</taxon>
        <taxon>Sphagnophytina</taxon>
        <taxon>Sphagnopsida</taxon>
        <taxon>Sphagnales</taxon>
        <taxon>Sphagnaceae</taxon>
        <taxon>Sphagnum</taxon>
    </lineage>
</organism>
<name>A0ABP0URU7_9BRYO</name>
<feature type="transmembrane region" description="Helical" evidence="7">
    <location>
        <begin position="131"/>
        <end position="153"/>
    </location>
</feature>
<sequence length="231" mass="25881">MPSMRAATLVVYVGAYIFLVFFAVCLATGIYYLAELVEEYTRLTRKVLRYIILSVIAIHALLLILDRLPVVCIAIGIAAHVFYYRLLKTFPYIALTSPDFVASLGLLVASHISWIWFFMKDPRCAYVSLEWLLAFMLVLVWLTPFVFFISLAANESVLPGGGVSGYEGFGNGRASVGGVSSQRGEREPLNSPQRKGRRAQGQLLGFLIFLRRKRDEVLPIITRSIPAARRD</sequence>
<keyword evidence="3 7" id="KW-0812">Transmembrane</keyword>
<dbReference type="Proteomes" id="UP001497512">
    <property type="component" value="Chromosome 6"/>
</dbReference>